<dbReference type="GO" id="GO:0008270">
    <property type="term" value="F:zinc ion binding"/>
    <property type="evidence" value="ECO:0007669"/>
    <property type="project" value="UniProtKB-KW"/>
</dbReference>
<evidence type="ECO:0000256" key="3">
    <source>
        <dbReference type="ARBA" id="ARBA00022490"/>
    </source>
</evidence>
<dbReference type="Pfam" id="PF00096">
    <property type="entry name" value="zf-C2H2"/>
    <property type="match status" value="1"/>
</dbReference>
<proteinExistence type="inferred from homology"/>
<feature type="non-terminal residue" evidence="8">
    <location>
        <position position="669"/>
    </location>
</feature>
<keyword evidence="5" id="KW-0479">Metal-binding</keyword>
<keyword evidence="3" id="KW-0963">Cytoplasm</keyword>
<evidence type="ECO:0000313" key="9">
    <source>
        <dbReference type="Proteomes" id="UP001153269"/>
    </source>
</evidence>
<comment type="subcellular location">
    <subcellularLocation>
        <location evidence="1">Cytoplasm</location>
        <location evidence="1">Cytoskeleton</location>
    </subcellularLocation>
</comment>
<feature type="region of interest" description="Disordered" evidence="6">
    <location>
        <begin position="259"/>
        <end position="371"/>
    </location>
</feature>
<feature type="region of interest" description="Disordered" evidence="6">
    <location>
        <begin position="95"/>
        <end position="114"/>
    </location>
</feature>
<feature type="domain" description="C2H2-type" evidence="7">
    <location>
        <begin position="607"/>
        <end position="634"/>
    </location>
</feature>
<dbReference type="PROSITE" id="PS00028">
    <property type="entry name" value="ZINC_FINGER_C2H2_1"/>
    <property type="match status" value="4"/>
</dbReference>
<feature type="compositionally biased region" description="Low complexity" evidence="6">
    <location>
        <begin position="144"/>
        <end position="167"/>
    </location>
</feature>
<dbReference type="EMBL" id="CADEAL010000266">
    <property type="protein sequence ID" value="CAB1417483.1"/>
    <property type="molecule type" value="Genomic_DNA"/>
</dbReference>
<dbReference type="GO" id="GO:0005874">
    <property type="term" value="C:microtubule"/>
    <property type="evidence" value="ECO:0007669"/>
    <property type="project" value="InterPro"/>
</dbReference>
<sequence length="669" mass="75063">MAWPCITRACCINRFWTELDKGDISVPLVFSKYSDVQHMPHHPQPKQRAGAIAIETQSHPGEQEAGKAPPAAGAAAGKDGSSSSVMRQDFKAWSVRPEPSCKPRNEYHPSATPFNNVTQYQKDYKPWPIAKKHDHPWIPKPSPTAAVAAATERSAGSAKPEPAAEAESGVEKSEIEEKLQEKESKDAAMRSARREKSAERKPAEKSEAEVSAEVSAEQRKGRAAADALNRQIKEVMSTSSSYRTEFKAYKDVKPVKAIKAASQYKPPVVETSRETSYSATYKGEQVKAQPTDNKLLERRRIRSLYNEPSKEPAKADKPASRTKPKKTPTTTTAKMVKKAKEKQIAGSQSAKKKPSVGAAEPKPEGVVTKKSKEISNRLAEAKQAAAPSSAVMTTKRLDPFEVTCEWASCNFRGCTMEELSDHMSLHMKDFLGDSDALEELDEYACLWKGCEFLSMGSPTELEVHAYFHNYHGKLKFVGSQLLQSRPDLPSCNQGLHSNNLVPEGSEGYVCQWENCDCSFNNPEWFYRHVDNHIQSAELQSFSQQQQALFCHWAGCDAFFKIRYRLREHMRSHTQERLVACPTCGSMFSSNTKLFDHLHRQAEPMDSLVCEHCGKAFSSERLLRDHVRQHVNQVKCPFCDMTCTTLAALKIHIRFRHCDERPFPCDFCDK</sequence>
<dbReference type="GO" id="GO:0005516">
    <property type="term" value="F:calmodulin binding"/>
    <property type="evidence" value="ECO:0007669"/>
    <property type="project" value="InterPro"/>
</dbReference>
<feature type="compositionally biased region" description="Basic and acidic residues" evidence="6">
    <location>
        <begin position="308"/>
        <end position="319"/>
    </location>
</feature>
<feature type="compositionally biased region" description="Low complexity" evidence="6">
    <location>
        <begin position="66"/>
        <end position="84"/>
    </location>
</feature>
<keyword evidence="5" id="KW-0863">Zinc-finger</keyword>
<gene>
    <name evidence="8" type="ORF">PLEPLA_LOCUS5287</name>
</gene>
<accession>A0A9N7Y9D8</accession>
<dbReference type="GO" id="GO:0070507">
    <property type="term" value="P:regulation of microtubule cytoskeleton organization"/>
    <property type="evidence" value="ECO:0007669"/>
    <property type="project" value="TreeGrafter"/>
</dbReference>
<evidence type="ECO:0000256" key="5">
    <source>
        <dbReference type="PROSITE-ProRule" id="PRU00042"/>
    </source>
</evidence>
<keyword evidence="4" id="KW-0206">Cytoskeleton</keyword>
<protein>
    <recommendedName>
        <fullName evidence="7">C2H2-type domain-containing protein</fullName>
    </recommendedName>
</protein>
<feature type="domain" description="C2H2-type" evidence="7">
    <location>
        <begin position="548"/>
        <end position="577"/>
    </location>
</feature>
<feature type="region of interest" description="Disordered" evidence="6">
    <location>
        <begin position="59"/>
        <end position="85"/>
    </location>
</feature>
<dbReference type="InterPro" id="IPR036236">
    <property type="entry name" value="Znf_C2H2_sf"/>
</dbReference>
<dbReference type="PROSITE" id="PS50157">
    <property type="entry name" value="ZINC_FINGER_C2H2_2"/>
    <property type="match status" value="3"/>
</dbReference>
<evidence type="ECO:0000256" key="2">
    <source>
        <dbReference type="ARBA" id="ARBA00005728"/>
    </source>
</evidence>
<comment type="caution">
    <text evidence="8">The sequence shown here is derived from an EMBL/GenBank/DDBJ whole genome shotgun (WGS) entry which is preliminary data.</text>
</comment>
<dbReference type="PANTHER" id="PTHR14759">
    <property type="entry name" value="STOP PROTEIN"/>
    <property type="match status" value="1"/>
</dbReference>
<feature type="region of interest" description="Disordered" evidence="6">
    <location>
        <begin position="129"/>
        <end position="225"/>
    </location>
</feature>
<evidence type="ECO:0000313" key="8">
    <source>
        <dbReference type="EMBL" id="CAB1417483.1"/>
    </source>
</evidence>
<evidence type="ECO:0000256" key="4">
    <source>
        <dbReference type="ARBA" id="ARBA00023212"/>
    </source>
</evidence>
<dbReference type="PANTHER" id="PTHR14759:SF31">
    <property type="entry name" value="MICROTUBULE-ASSOCIATED PROTEIN 6-LIKE"/>
    <property type="match status" value="1"/>
</dbReference>
<keyword evidence="5" id="KW-0862">Zinc</keyword>
<dbReference type="Proteomes" id="UP001153269">
    <property type="component" value="Unassembled WGS sequence"/>
</dbReference>
<dbReference type="GO" id="GO:0005801">
    <property type="term" value="C:cis-Golgi network"/>
    <property type="evidence" value="ECO:0007669"/>
    <property type="project" value="TreeGrafter"/>
</dbReference>
<dbReference type="InterPro" id="IPR007882">
    <property type="entry name" value="MAP6"/>
</dbReference>
<dbReference type="GO" id="GO:0005798">
    <property type="term" value="C:Golgi-associated vesicle"/>
    <property type="evidence" value="ECO:0007669"/>
    <property type="project" value="TreeGrafter"/>
</dbReference>
<evidence type="ECO:0000256" key="1">
    <source>
        <dbReference type="ARBA" id="ARBA00004245"/>
    </source>
</evidence>
<feature type="domain" description="C2H2-type" evidence="7">
    <location>
        <begin position="633"/>
        <end position="661"/>
    </location>
</feature>
<organism evidence="8 9">
    <name type="scientific">Pleuronectes platessa</name>
    <name type="common">European plaice</name>
    <dbReference type="NCBI Taxonomy" id="8262"/>
    <lineage>
        <taxon>Eukaryota</taxon>
        <taxon>Metazoa</taxon>
        <taxon>Chordata</taxon>
        <taxon>Craniata</taxon>
        <taxon>Vertebrata</taxon>
        <taxon>Euteleostomi</taxon>
        <taxon>Actinopterygii</taxon>
        <taxon>Neopterygii</taxon>
        <taxon>Teleostei</taxon>
        <taxon>Neoteleostei</taxon>
        <taxon>Acanthomorphata</taxon>
        <taxon>Carangaria</taxon>
        <taxon>Pleuronectiformes</taxon>
        <taxon>Pleuronectoidei</taxon>
        <taxon>Pleuronectidae</taxon>
        <taxon>Pleuronectes</taxon>
    </lineage>
</organism>
<evidence type="ECO:0000256" key="6">
    <source>
        <dbReference type="SAM" id="MobiDB-lite"/>
    </source>
</evidence>
<dbReference type="SUPFAM" id="SSF57667">
    <property type="entry name" value="beta-beta-alpha zinc fingers"/>
    <property type="match status" value="2"/>
</dbReference>
<name>A0A9N7Y9D8_PLEPL</name>
<dbReference type="SMART" id="SM00355">
    <property type="entry name" value="ZnF_C2H2"/>
    <property type="match status" value="7"/>
</dbReference>
<reference evidence="8" key="1">
    <citation type="submission" date="2020-03" db="EMBL/GenBank/DDBJ databases">
        <authorList>
            <person name="Weist P."/>
        </authorList>
    </citation>
    <scope>NUCLEOTIDE SEQUENCE</scope>
</reference>
<dbReference type="GO" id="GO:0008017">
    <property type="term" value="F:microtubule binding"/>
    <property type="evidence" value="ECO:0007669"/>
    <property type="project" value="InterPro"/>
</dbReference>
<dbReference type="GO" id="GO:0000226">
    <property type="term" value="P:microtubule cytoskeleton organization"/>
    <property type="evidence" value="ECO:0007669"/>
    <property type="project" value="InterPro"/>
</dbReference>
<dbReference type="Gene3D" id="3.30.160.60">
    <property type="entry name" value="Classic Zinc Finger"/>
    <property type="match status" value="3"/>
</dbReference>
<dbReference type="GO" id="GO:0030705">
    <property type="term" value="P:cytoskeleton-dependent intracellular transport"/>
    <property type="evidence" value="ECO:0007669"/>
    <property type="project" value="TreeGrafter"/>
</dbReference>
<comment type="similarity">
    <text evidence="2">Belongs to the STOP family.</text>
</comment>
<dbReference type="AlphaFoldDB" id="A0A9N7Y9D8"/>
<dbReference type="InterPro" id="IPR013087">
    <property type="entry name" value="Znf_C2H2_type"/>
</dbReference>
<evidence type="ECO:0000259" key="7">
    <source>
        <dbReference type="PROSITE" id="PS50157"/>
    </source>
</evidence>
<keyword evidence="9" id="KW-1185">Reference proteome</keyword>
<feature type="compositionally biased region" description="Basic and acidic residues" evidence="6">
    <location>
        <begin position="169"/>
        <end position="208"/>
    </location>
</feature>